<feature type="chain" id="PRO_5037206347" evidence="1">
    <location>
        <begin position="26"/>
        <end position="279"/>
    </location>
</feature>
<reference evidence="3" key="1">
    <citation type="submission" date="2022-11" db="UniProtKB">
        <authorList>
            <consortium name="WormBaseParasite"/>
        </authorList>
    </citation>
    <scope>IDENTIFICATION</scope>
</reference>
<keyword evidence="1" id="KW-0732">Signal</keyword>
<keyword evidence="2" id="KW-1185">Reference proteome</keyword>
<dbReference type="WBParaSite" id="Gr19_v10_g3160.t1">
    <property type="protein sequence ID" value="Gr19_v10_g3160.t1"/>
    <property type="gene ID" value="Gr19_v10_g3160"/>
</dbReference>
<protein>
    <submittedName>
        <fullName evidence="3">Uncharacterized protein</fullName>
    </submittedName>
</protein>
<dbReference type="AlphaFoldDB" id="A0A914HRW0"/>
<accession>A0A914HRW0</accession>
<feature type="signal peptide" evidence="1">
    <location>
        <begin position="1"/>
        <end position="25"/>
    </location>
</feature>
<dbReference type="Proteomes" id="UP000887572">
    <property type="component" value="Unplaced"/>
</dbReference>
<evidence type="ECO:0000313" key="2">
    <source>
        <dbReference type="Proteomes" id="UP000887572"/>
    </source>
</evidence>
<sequence>MSLRFVHTHDLALFVLVSIIPRCPASGLPPLFQLERVAHHTDRPKVLHHKLGWGSVRRSRKNGHDDIVQAVLLLGVLSPPSSLLFESDHFDKAKNVEDNIAEDERKRKIIDKFHAIKDEFKQKGKFPVKEWNQIEDKNPKISDLDIAKILKIGSATLIRWKKQFHPNPVEENAAANAQEIGNSNSGNIEWVEGVLSTTIDESAGDDRIGCFEPDVPIKARGIDLLCDYRGKQTMKALGELRTVSHWCAILLFFLLVHNSPITAGLEPTSSTQSVGSSSN</sequence>
<evidence type="ECO:0000313" key="3">
    <source>
        <dbReference type="WBParaSite" id="Gr19_v10_g3160.t1"/>
    </source>
</evidence>
<evidence type="ECO:0000256" key="1">
    <source>
        <dbReference type="SAM" id="SignalP"/>
    </source>
</evidence>
<proteinExistence type="predicted"/>
<name>A0A914HRW0_GLORO</name>
<organism evidence="2 3">
    <name type="scientific">Globodera rostochiensis</name>
    <name type="common">Golden nematode worm</name>
    <name type="synonym">Heterodera rostochiensis</name>
    <dbReference type="NCBI Taxonomy" id="31243"/>
    <lineage>
        <taxon>Eukaryota</taxon>
        <taxon>Metazoa</taxon>
        <taxon>Ecdysozoa</taxon>
        <taxon>Nematoda</taxon>
        <taxon>Chromadorea</taxon>
        <taxon>Rhabditida</taxon>
        <taxon>Tylenchina</taxon>
        <taxon>Tylenchomorpha</taxon>
        <taxon>Tylenchoidea</taxon>
        <taxon>Heteroderidae</taxon>
        <taxon>Heteroderinae</taxon>
        <taxon>Globodera</taxon>
    </lineage>
</organism>